<protein>
    <submittedName>
        <fullName evidence="7">Uncharacterized protein</fullName>
    </submittedName>
</protein>
<keyword evidence="5 6" id="KW-0472">Membrane</keyword>
<evidence type="ECO:0000256" key="1">
    <source>
        <dbReference type="ARBA" id="ARBA00004141"/>
    </source>
</evidence>
<evidence type="ECO:0000313" key="8">
    <source>
        <dbReference type="Proteomes" id="UP000054248"/>
    </source>
</evidence>
<sequence length="106" mass="10945">MSWSQTVWDVINNCWRVWNKRVHWTIRWAVYGALAGLAVYLILGFATGGIAAGSLAAAIHSMLGNVAAGSAFSIMQSLGATGMLAAIMPLLGAGGAIGIRGAVKSV</sequence>
<feature type="transmembrane region" description="Helical" evidence="6">
    <location>
        <begin position="28"/>
        <end position="59"/>
    </location>
</feature>
<dbReference type="STRING" id="1051891.A0A0C3Q5R8"/>
<evidence type="ECO:0000256" key="2">
    <source>
        <dbReference type="ARBA" id="ARBA00007262"/>
    </source>
</evidence>
<dbReference type="InterPro" id="IPR009311">
    <property type="entry name" value="IFI6/IFI27-like"/>
</dbReference>
<evidence type="ECO:0000256" key="5">
    <source>
        <dbReference type="ARBA" id="ARBA00023136"/>
    </source>
</evidence>
<keyword evidence="4 6" id="KW-1133">Transmembrane helix</keyword>
<gene>
    <name evidence="7" type="ORF">M407DRAFT_158910</name>
</gene>
<accession>A0A0C3Q5R8</accession>
<evidence type="ECO:0000256" key="4">
    <source>
        <dbReference type="ARBA" id="ARBA00022989"/>
    </source>
</evidence>
<dbReference type="PANTHER" id="PTHR16932">
    <property type="entry name" value="INTERFERON ALPHA-INDUCIBLE PROTEIN 27"/>
    <property type="match status" value="1"/>
</dbReference>
<keyword evidence="3 6" id="KW-0812">Transmembrane</keyword>
<reference evidence="8" key="2">
    <citation type="submission" date="2015-01" db="EMBL/GenBank/DDBJ databases">
        <title>Evolutionary Origins and Diversification of the Mycorrhizal Mutualists.</title>
        <authorList>
            <consortium name="DOE Joint Genome Institute"/>
            <consortium name="Mycorrhizal Genomics Consortium"/>
            <person name="Kohler A."/>
            <person name="Kuo A."/>
            <person name="Nagy L.G."/>
            <person name="Floudas D."/>
            <person name="Copeland A."/>
            <person name="Barry K.W."/>
            <person name="Cichocki N."/>
            <person name="Veneault-Fourrey C."/>
            <person name="LaButti K."/>
            <person name="Lindquist E.A."/>
            <person name="Lipzen A."/>
            <person name="Lundell T."/>
            <person name="Morin E."/>
            <person name="Murat C."/>
            <person name="Riley R."/>
            <person name="Ohm R."/>
            <person name="Sun H."/>
            <person name="Tunlid A."/>
            <person name="Henrissat B."/>
            <person name="Grigoriev I.V."/>
            <person name="Hibbett D.S."/>
            <person name="Martin F."/>
        </authorList>
    </citation>
    <scope>NUCLEOTIDE SEQUENCE [LARGE SCALE GENOMIC DNA]</scope>
    <source>
        <strain evidence="8">MUT 4182</strain>
    </source>
</reference>
<reference evidence="7 8" key="1">
    <citation type="submission" date="2014-04" db="EMBL/GenBank/DDBJ databases">
        <authorList>
            <consortium name="DOE Joint Genome Institute"/>
            <person name="Kuo A."/>
            <person name="Girlanda M."/>
            <person name="Perotto S."/>
            <person name="Kohler A."/>
            <person name="Nagy L.G."/>
            <person name="Floudas D."/>
            <person name="Copeland A."/>
            <person name="Barry K.W."/>
            <person name="Cichocki N."/>
            <person name="Veneault-Fourrey C."/>
            <person name="LaButti K."/>
            <person name="Lindquist E.A."/>
            <person name="Lipzen A."/>
            <person name="Lundell T."/>
            <person name="Morin E."/>
            <person name="Murat C."/>
            <person name="Sun H."/>
            <person name="Tunlid A."/>
            <person name="Henrissat B."/>
            <person name="Grigoriev I.V."/>
            <person name="Hibbett D.S."/>
            <person name="Martin F."/>
            <person name="Nordberg H.P."/>
            <person name="Cantor M.N."/>
            <person name="Hua S.X."/>
        </authorList>
    </citation>
    <scope>NUCLEOTIDE SEQUENCE [LARGE SCALE GENOMIC DNA]</scope>
    <source>
        <strain evidence="7 8">MUT 4182</strain>
    </source>
</reference>
<keyword evidence="8" id="KW-1185">Reference proteome</keyword>
<dbReference type="HOGENOM" id="CLU_115979_1_0_1"/>
<organism evidence="7 8">
    <name type="scientific">Tulasnella calospora MUT 4182</name>
    <dbReference type="NCBI Taxonomy" id="1051891"/>
    <lineage>
        <taxon>Eukaryota</taxon>
        <taxon>Fungi</taxon>
        <taxon>Dikarya</taxon>
        <taxon>Basidiomycota</taxon>
        <taxon>Agaricomycotina</taxon>
        <taxon>Agaricomycetes</taxon>
        <taxon>Cantharellales</taxon>
        <taxon>Tulasnellaceae</taxon>
        <taxon>Tulasnella</taxon>
    </lineage>
</organism>
<feature type="transmembrane region" description="Helical" evidence="6">
    <location>
        <begin position="79"/>
        <end position="103"/>
    </location>
</feature>
<dbReference type="PANTHER" id="PTHR16932:SF18">
    <property type="entry name" value="INTERFERON, ALPHA-INDUCIBLE PROTEIN 27-LIKE 2"/>
    <property type="match status" value="1"/>
</dbReference>
<comment type="similarity">
    <text evidence="2">Belongs to the IFI6/IFI27 family.</text>
</comment>
<dbReference type="Gene3D" id="6.10.110.10">
    <property type="match status" value="1"/>
</dbReference>
<dbReference type="OrthoDB" id="440424at2759"/>
<name>A0A0C3Q5R8_9AGAM</name>
<comment type="subcellular location">
    <subcellularLocation>
        <location evidence="1">Membrane</location>
        <topology evidence="1">Multi-pass membrane protein</topology>
    </subcellularLocation>
</comment>
<dbReference type="Proteomes" id="UP000054248">
    <property type="component" value="Unassembled WGS sequence"/>
</dbReference>
<dbReference type="EMBL" id="KN823283">
    <property type="protein sequence ID" value="KIO18489.1"/>
    <property type="molecule type" value="Genomic_DNA"/>
</dbReference>
<proteinExistence type="inferred from homology"/>
<dbReference type="InterPro" id="IPR038213">
    <property type="entry name" value="IFI6/IFI27-like_sf"/>
</dbReference>
<dbReference type="AlphaFoldDB" id="A0A0C3Q5R8"/>
<evidence type="ECO:0000256" key="3">
    <source>
        <dbReference type="ARBA" id="ARBA00022692"/>
    </source>
</evidence>
<evidence type="ECO:0000313" key="7">
    <source>
        <dbReference type="EMBL" id="KIO18489.1"/>
    </source>
</evidence>
<dbReference type="GO" id="GO:0016020">
    <property type="term" value="C:membrane"/>
    <property type="evidence" value="ECO:0007669"/>
    <property type="project" value="UniProtKB-SubCell"/>
</dbReference>
<evidence type="ECO:0000256" key="6">
    <source>
        <dbReference type="SAM" id="Phobius"/>
    </source>
</evidence>
<dbReference type="Pfam" id="PF06140">
    <property type="entry name" value="Ifi-6-16"/>
    <property type="match status" value="1"/>
</dbReference>